<dbReference type="Gene3D" id="1.10.287.130">
    <property type="match status" value="1"/>
</dbReference>
<keyword evidence="11" id="KW-0067">ATP-binding</keyword>
<sequence length="496" mass="56317">MKDKKNTLASSLVNKYNSTTKNFKSYLRLQLLAITGICIIMSIISVAFTVKVLKYNDFGRITYIDYTNSMNYIDRLSTNVSSELANSNFSLENKIGIEEIINKYNMNYNLNIMITDLDGNILMSVGDNPSIKVDIHKLIRDILHSRIDTSLYQRKVFYTFYPINFKDEKTYLIVSSIPTPEVKYKYSENILGAGLLVGIITFITLFLFLTKKAVSYVEEISSGLIEIAKGDLDYKVPVRGGNELALLAQNINHMESELKIKIAKEREAEITKNQLITNVSHDLRTPLTSIIGYLNLVKDGKYSNEEELKEYSTIAFNRAEKLKVLIDDLFEYTKLNNKGIVLNESPIRLNGMLKQLVDEMIVMADNNNVTLNLLVPNEPVIVKLDGDKMVRVFENLISNSIKYSIKPSIVHIKLYNDMNHVLLSVTNKADTIDSNELTKIFDRFYRLEKSRNSSKGGSGLGLSICKSIVELHGGTIWAESKNEYVTFNIKLPKGRD</sequence>
<keyword evidence="12 15" id="KW-1133">Transmembrane helix</keyword>
<evidence type="ECO:0000256" key="15">
    <source>
        <dbReference type="SAM" id="Phobius"/>
    </source>
</evidence>
<evidence type="ECO:0000256" key="8">
    <source>
        <dbReference type="ARBA" id="ARBA00022692"/>
    </source>
</evidence>
<comment type="caution">
    <text evidence="18">The sequence shown here is derived from an EMBL/GenBank/DDBJ whole genome shotgun (WGS) entry which is preliminary data.</text>
</comment>
<dbReference type="InterPro" id="IPR003594">
    <property type="entry name" value="HATPase_dom"/>
</dbReference>
<dbReference type="Gene3D" id="3.30.565.10">
    <property type="entry name" value="Histidine kinase-like ATPase, C-terminal domain"/>
    <property type="match status" value="1"/>
</dbReference>
<dbReference type="InterPro" id="IPR004358">
    <property type="entry name" value="Sig_transdc_His_kin-like_C"/>
</dbReference>
<evidence type="ECO:0000256" key="9">
    <source>
        <dbReference type="ARBA" id="ARBA00022741"/>
    </source>
</evidence>
<dbReference type="InterPro" id="IPR036097">
    <property type="entry name" value="HisK_dim/P_sf"/>
</dbReference>
<name>A0A267MLR5_9FIRM</name>
<dbReference type="SMART" id="SM00388">
    <property type="entry name" value="HisKA"/>
    <property type="match status" value="1"/>
</dbReference>
<evidence type="ECO:0000259" key="16">
    <source>
        <dbReference type="PROSITE" id="PS50109"/>
    </source>
</evidence>
<dbReference type="InterPro" id="IPR003660">
    <property type="entry name" value="HAMP_dom"/>
</dbReference>
<keyword evidence="8 15" id="KW-0812">Transmembrane</keyword>
<gene>
    <name evidence="18" type="ORF">CCE28_07615</name>
</gene>
<dbReference type="OrthoDB" id="9792991at2"/>
<keyword evidence="5" id="KW-1003">Cell membrane</keyword>
<evidence type="ECO:0000256" key="7">
    <source>
        <dbReference type="ARBA" id="ARBA00022679"/>
    </source>
</evidence>
<comment type="subcellular location">
    <subcellularLocation>
        <location evidence="3">Cell membrane</location>
    </subcellularLocation>
    <subcellularLocation>
        <location evidence="2">Membrane</location>
        <topology evidence="2">Multi-pass membrane protein</topology>
    </subcellularLocation>
</comment>
<dbReference type="InterPro" id="IPR005467">
    <property type="entry name" value="His_kinase_dom"/>
</dbReference>
<keyword evidence="6" id="KW-0597">Phosphoprotein</keyword>
<dbReference type="Pfam" id="PF00512">
    <property type="entry name" value="HisKA"/>
    <property type="match status" value="1"/>
</dbReference>
<dbReference type="EMBL" id="NIBG01000005">
    <property type="protein sequence ID" value="PAB59815.1"/>
    <property type="molecule type" value="Genomic_DNA"/>
</dbReference>
<dbReference type="SMART" id="SM00387">
    <property type="entry name" value="HATPase_c"/>
    <property type="match status" value="1"/>
</dbReference>
<dbReference type="SUPFAM" id="SSF55874">
    <property type="entry name" value="ATPase domain of HSP90 chaperone/DNA topoisomerase II/histidine kinase"/>
    <property type="match status" value="1"/>
</dbReference>
<dbReference type="CDD" id="cd06225">
    <property type="entry name" value="HAMP"/>
    <property type="match status" value="1"/>
</dbReference>
<dbReference type="SMART" id="SM00304">
    <property type="entry name" value="HAMP"/>
    <property type="match status" value="1"/>
</dbReference>
<dbReference type="Pfam" id="PF00672">
    <property type="entry name" value="HAMP"/>
    <property type="match status" value="1"/>
</dbReference>
<dbReference type="InterPro" id="IPR036890">
    <property type="entry name" value="HATPase_C_sf"/>
</dbReference>
<accession>A0A267MLR5</accession>
<feature type="domain" description="HAMP" evidence="17">
    <location>
        <begin position="211"/>
        <end position="263"/>
    </location>
</feature>
<comment type="catalytic activity">
    <reaction evidence="1">
        <text>ATP + protein L-histidine = ADP + protein N-phospho-L-histidine.</text>
        <dbReference type="EC" id="2.7.13.3"/>
    </reaction>
</comment>
<dbReference type="FunFam" id="3.30.565.10:FF:000013">
    <property type="entry name" value="Two-component sensor histidine kinase"/>
    <property type="match status" value="1"/>
</dbReference>
<evidence type="ECO:0000256" key="6">
    <source>
        <dbReference type="ARBA" id="ARBA00022553"/>
    </source>
</evidence>
<dbReference type="GO" id="GO:0000155">
    <property type="term" value="F:phosphorelay sensor kinase activity"/>
    <property type="evidence" value="ECO:0007669"/>
    <property type="project" value="InterPro"/>
</dbReference>
<evidence type="ECO:0000256" key="5">
    <source>
        <dbReference type="ARBA" id="ARBA00022475"/>
    </source>
</evidence>
<dbReference type="PROSITE" id="PS50885">
    <property type="entry name" value="HAMP"/>
    <property type="match status" value="1"/>
</dbReference>
<dbReference type="InterPro" id="IPR003661">
    <property type="entry name" value="HisK_dim/P_dom"/>
</dbReference>
<keyword evidence="7" id="KW-0808">Transferase</keyword>
<evidence type="ECO:0000256" key="4">
    <source>
        <dbReference type="ARBA" id="ARBA00012438"/>
    </source>
</evidence>
<evidence type="ECO:0000256" key="2">
    <source>
        <dbReference type="ARBA" id="ARBA00004141"/>
    </source>
</evidence>
<proteinExistence type="predicted"/>
<dbReference type="Pfam" id="PF02518">
    <property type="entry name" value="HATPase_c"/>
    <property type="match status" value="1"/>
</dbReference>
<dbReference type="GO" id="GO:0005886">
    <property type="term" value="C:plasma membrane"/>
    <property type="evidence" value="ECO:0007669"/>
    <property type="project" value="UniProtKB-SubCell"/>
</dbReference>
<dbReference type="SUPFAM" id="SSF158472">
    <property type="entry name" value="HAMP domain-like"/>
    <property type="match status" value="1"/>
</dbReference>
<dbReference type="PRINTS" id="PR00344">
    <property type="entry name" value="BCTRLSENSOR"/>
</dbReference>
<dbReference type="EC" id="2.7.13.3" evidence="4"/>
<evidence type="ECO:0000256" key="1">
    <source>
        <dbReference type="ARBA" id="ARBA00000085"/>
    </source>
</evidence>
<evidence type="ECO:0000313" key="18">
    <source>
        <dbReference type="EMBL" id="PAB59815.1"/>
    </source>
</evidence>
<organism evidence="18 19">
    <name type="scientific">Anaeromicrobium sediminis</name>
    <dbReference type="NCBI Taxonomy" id="1478221"/>
    <lineage>
        <taxon>Bacteria</taxon>
        <taxon>Bacillati</taxon>
        <taxon>Bacillota</taxon>
        <taxon>Clostridia</taxon>
        <taxon>Peptostreptococcales</taxon>
        <taxon>Thermotaleaceae</taxon>
        <taxon>Anaeromicrobium</taxon>
    </lineage>
</organism>
<evidence type="ECO:0000256" key="10">
    <source>
        <dbReference type="ARBA" id="ARBA00022777"/>
    </source>
</evidence>
<keyword evidence="14 15" id="KW-0472">Membrane</keyword>
<evidence type="ECO:0000256" key="14">
    <source>
        <dbReference type="ARBA" id="ARBA00023136"/>
    </source>
</evidence>
<dbReference type="Proteomes" id="UP000216024">
    <property type="component" value="Unassembled WGS sequence"/>
</dbReference>
<dbReference type="GO" id="GO:0005524">
    <property type="term" value="F:ATP binding"/>
    <property type="evidence" value="ECO:0007669"/>
    <property type="project" value="UniProtKB-KW"/>
</dbReference>
<feature type="transmembrane region" description="Helical" evidence="15">
    <location>
        <begin position="29"/>
        <end position="50"/>
    </location>
</feature>
<dbReference type="Gene3D" id="6.10.340.10">
    <property type="match status" value="1"/>
</dbReference>
<evidence type="ECO:0000256" key="11">
    <source>
        <dbReference type="ARBA" id="ARBA00022840"/>
    </source>
</evidence>
<dbReference type="CDD" id="cd00082">
    <property type="entry name" value="HisKA"/>
    <property type="match status" value="1"/>
</dbReference>
<reference evidence="18 19" key="1">
    <citation type="submission" date="2017-06" db="EMBL/GenBank/DDBJ databases">
        <title>Draft genome sequence of anaerobic fermentative bacterium Anaeromicrobium sediminis DY2726D isolated from West Pacific Ocean sediments.</title>
        <authorList>
            <person name="Zeng X."/>
        </authorList>
    </citation>
    <scope>NUCLEOTIDE SEQUENCE [LARGE SCALE GENOMIC DNA]</scope>
    <source>
        <strain evidence="18 19">DY2726D</strain>
    </source>
</reference>
<keyword evidence="9" id="KW-0547">Nucleotide-binding</keyword>
<protein>
    <recommendedName>
        <fullName evidence="4">histidine kinase</fullName>
        <ecNumber evidence="4">2.7.13.3</ecNumber>
    </recommendedName>
</protein>
<dbReference type="PROSITE" id="PS50109">
    <property type="entry name" value="HIS_KIN"/>
    <property type="match status" value="1"/>
</dbReference>
<feature type="transmembrane region" description="Helical" evidence="15">
    <location>
        <begin position="190"/>
        <end position="209"/>
    </location>
</feature>
<evidence type="ECO:0000259" key="17">
    <source>
        <dbReference type="PROSITE" id="PS50885"/>
    </source>
</evidence>
<dbReference type="FunFam" id="1.10.287.130:FF:000008">
    <property type="entry name" value="Two-component sensor histidine kinase"/>
    <property type="match status" value="1"/>
</dbReference>
<dbReference type="InterPro" id="IPR050398">
    <property type="entry name" value="HssS/ArlS-like"/>
</dbReference>
<keyword evidence="19" id="KW-1185">Reference proteome</keyword>
<keyword evidence="10" id="KW-0418">Kinase</keyword>
<evidence type="ECO:0000256" key="13">
    <source>
        <dbReference type="ARBA" id="ARBA00023012"/>
    </source>
</evidence>
<feature type="domain" description="Histidine kinase" evidence="16">
    <location>
        <begin position="278"/>
        <end position="495"/>
    </location>
</feature>
<dbReference type="PANTHER" id="PTHR45528:SF8">
    <property type="entry name" value="HISTIDINE KINASE"/>
    <property type="match status" value="1"/>
</dbReference>
<dbReference type="AlphaFoldDB" id="A0A267MLR5"/>
<dbReference type="PANTHER" id="PTHR45528">
    <property type="entry name" value="SENSOR HISTIDINE KINASE CPXA"/>
    <property type="match status" value="1"/>
</dbReference>
<evidence type="ECO:0000256" key="3">
    <source>
        <dbReference type="ARBA" id="ARBA00004236"/>
    </source>
</evidence>
<dbReference type="SUPFAM" id="SSF47384">
    <property type="entry name" value="Homodimeric domain of signal transducing histidine kinase"/>
    <property type="match status" value="1"/>
</dbReference>
<evidence type="ECO:0000256" key="12">
    <source>
        <dbReference type="ARBA" id="ARBA00022989"/>
    </source>
</evidence>
<dbReference type="RefSeq" id="WP_095132609.1">
    <property type="nucleotide sequence ID" value="NZ_NIBG01000005.1"/>
</dbReference>
<keyword evidence="13" id="KW-0902">Two-component regulatory system</keyword>
<evidence type="ECO:0000313" key="19">
    <source>
        <dbReference type="Proteomes" id="UP000216024"/>
    </source>
</evidence>